<protein>
    <submittedName>
        <fullName evidence="2">Uncharacterized protein</fullName>
    </submittedName>
</protein>
<keyword evidence="1" id="KW-1133">Transmembrane helix</keyword>
<feature type="transmembrane region" description="Helical" evidence="1">
    <location>
        <begin position="109"/>
        <end position="131"/>
    </location>
</feature>
<evidence type="ECO:0000313" key="3">
    <source>
        <dbReference type="Proteomes" id="UP000265520"/>
    </source>
</evidence>
<name>A0A392QL50_9FABA</name>
<keyword evidence="1" id="KW-0812">Transmembrane</keyword>
<comment type="caution">
    <text evidence="2">The sequence shown here is derived from an EMBL/GenBank/DDBJ whole genome shotgun (WGS) entry which is preliminary data.</text>
</comment>
<keyword evidence="3" id="KW-1185">Reference proteome</keyword>
<accession>A0A392QL50</accession>
<organism evidence="2 3">
    <name type="scientific">Trifolium medium</name>
    <dbReference type="NCBI Taxonomy" id="97028"/>
    <lineage>
        <taxon>Eukaryota</taxon>
        <taxon>Viridiplantae</taxon>
        <taxon>Streptophyta</taxon>
        <taxon>Embryophyta</taxon>
        <taxon>Tracheophyta</taxon>
        <taxon>Spermatophyta</taxon>
        <taxon>Magnoliopsida</taxon>
        <taxon>eudicotyledons</taxon>
        <taxon>Gunneridae</taxon>
        <taxon>Pentapetalae</taxon>
        <taxon>rosids</taxon>
        <taxon>fabids</taxon>
        <taxon>Fabales</taxon>
        <taxon>Fabaceae</taxon>
        <taxon>Papilionoideae</taxon>
        <taxon>50 kb inversion clade</taxon>
        <taxon>NPAAA clade</taxon>
        <taxon>Hologalegina</taxon>
        <taxon>IRL clade</taxon>
        <taxon>Trifolieae</taxon>
        <taxon>Trifolium</taxon>
    </lineage>
</organism>
<reference evidence="2 3" key="1">
    <citation type="journal article" date="2018" name="Front. Plant Sci.">
        <title>Red Clover (Trifolium pratense) and Zigzag Clover (T. medium) - A Picture of Genomic Similarities and Differences.</title>
        <authorList>
            <person name="Dluhosova J."/>
            <person name="Istvanek J."/>
            <person name="Nedelnik J."/>
            <person name="Repkova J."/>
        </authorList>
    </citation>
    <scope>NUCLEOTIDE SEQUENCE [LARGE SCALE GENOMIC DNA]</scope>
    <source>
        <strain evidence="3">cv. 10/8</strain>
        <tissue evidence="2">Leaf</tissue>
    </source>
</reference>
<evidence type="ECO:0000256" key="1">
    <source>
        <dbReference type="SAM" id="Phobius"/>
    </source>
</evidence>
<sequence length="133" mass="14806">EWCDDGLGHPHYSGHQFRRRSLSVGGRGGVFSDLKFRRHLPWLLTFVDVVRTTTFMPLRRMCCWLCVGFMGSDSCLSQLAAYLAVCWCLDPALCFCGGGLLLRRRFWCCSWSVAVGVVVLAVFVAHCVLLGGG</sequence>
<evidence type="ECO:0000313" key="2">
    <source>
        <dbReference type="EMBL" id="MCI24669.1"/>
    </source>
</evidence>
<dbReference type="AlphaFoldDB" id="A0A392QL50"/>
<dbReference type="EMBL" id="LXQA010142854">
    <property type="protein sequence ID" value="MCI24669.1"/>
    <property type="molecule type" value="Genomic_DNA"/>
</dbReference>
<proteinExistence type="predicted"/>
<keyword evidence="1" id="KW-0472">Membrane</keyword>
<feature type="transmembrane region" description="Helical" evidence="1">
    <location>
        <begin position="79"/>
        <end position="102"/>
    </location>
</feature>
<feature type="non-terminal residue" evidence="2">
    <location>
        <position position="1"/>
    </location>
</feature>
<dbReference type="Proteomes" id="UP000265520">
    <property type="component" value="Unassembled WGS sequence"/>
</dbReference>